<sequence>MKLYVNKQRNKWWWLSAIILLSGLAAMLISWATIGAPLRPSLDFVGGTRLQFELDCSQANNCDKPISVAEVREVVEAQGLPASSSIQLVGNDRTGFSIRTKYLDVNARTELQSALESKLGTFDQKQTSIDTVGPTIGKQLFASGLIALLVSFAGITVYLSFRFQLDYAVFALVALLHDVWLTCGVFAILGLVLGVEVDSLFLVALLTIIGFSVNDTVVIYDRIREIITKDGDRPIGEIVDDGVNQTLTRSINTTFTTLLTLFAIFLFGGESLKYFALALIIGFGTGAYSSLFIASTLLAWWRERTGREIPAAAKSSKQTDTTSSSEQV</sequence>
<feature type="transmembrane region" description="Helical" evidence="9">
    <location>
        <begin position="12"/>
        <end position="34"/>
    </location>
</feature>
<feature type="transmembrane region" description="Helical" evidence="9">
    <location>
        <begin position="251"/>
        <end position="268"/>
    </location>
</feature>
<feature type="domain" description="Protein export membrane protein SecD/SecF C-terminal" evidence="10">
    <location>
        <begin position="120"/>
        <end position="303"/>
    </location>
</feature>
<keyword evidence="7 9" id="KW-0811">Translocation</keyword>
<proteinExistence type="inferred from homology"/>
<name>A0ABV4Y7D6_9CYAN</name>
<comment type="subunit">
    <text evidence="9">Forms a complex with SecD. Part of the essential Sec protein translocation apparatus which comprises SecA, SecYEG and auxiliary proteins SecDF. Other proteins may also be involved.</text>
</comment>
<protein>
    <recommendedName>
        <fullName evidence="9">Protein-export membrane protein SecF</fullName>
    </recommendedName>
</protein>
<evidence type="ECO:0000256" key="7">
    <source>
        <dbReference type="ARBA" id="ARBA00023010"/>
    </source>
</evidence>
<dbReference type="PRINTS" id="PR01755">
    <property type="entry name" value="SECFTRNLCASE"/>
</dbReference>
<comment type="subcellular location">
    <subcellularLocation>
        <location evidence="1 9">Cell membrane</location>
        <topology evidence="1 9">Multi-pass membrane protein</topology>
    </subcellularLocation>
</comment>
<dbReference type="NCBIfam" id="TIGR00966">
    <property type="entry name" value="transloc_SecF"/>
    <property type="match status" value="1"/>
</dbReference>
<dbReference type="Pfam" id="PF07549">
    <property type="entry name" value="Sec_GG"/>
    <property type="match status" value="1"/>
</dbReference>
<dbReference type="InterPro" id="IPR055344">
    <property type="entry name" value="SecD_SecF_C_bact"/>
</dbReference>
<dbReference type="HAMAP" id="MF_01464_B">
    <property type="entry name" value="SecF_B"/>
    <property type="match status" value="1"/>
</dbReference>
<accession>A0ABV4Y7D6</accession>
<evidence type="ECO:0000259" key="10">
    <source>
        <dbReference type="Pfam" id="PF02355"/>
    </source>
</evidence>
<comment type="caution">
    <text evidence="11">The sequence shown here is derived from an EMBL/GenBank/DDBJ whole genome shotgun (WGS) entry which is preliminary data.</text>
</comment>
<evidence type="ECO:0000256" key="6">
    <source>
        <dbReference type="ARBA" id="ARBA00022989"/>
    </source>
</evidence>
<dbReference type="RefSeq" id="WP_413255964.1">
    <property type="nucleotide sequence ID" value="NZ_JBHFNS010000018.1"/>
</dbReference>
<dbReference type="SUPFAM" id="SSF82866">
    <property type="entry name" value="Multidrug efflux transporter AcrB transmembrane domain"/>
    <property type="match status" value="1"/>
</dbReference>
<evidence type="ECO:0000256" key="2">
    <source>
        <dbReference type="ARBA" id="ARBA00022448"/>
    </source>
</evidence>
<reference evidence="11 12" key="1">
    <citation type="submission" date="2024-09" db="EMBL/GenBank/DDBJ databases">
        <title>Floridaenema gen nov. (Aerosakkonemataceae, Aerosakkonematales ord. nov., Cyanobacteria) from benthic tropical and subtropical fresh waters, with the description of four new species.</title>
        <authorList>
            <person name="Moretto J.A."/>
            <person name="Berthold D.E."/>
            <person name="Lefler F.W."/>
            <person name="Huang I.-S."/>
            <person name="Laughinghouse H. IV."/>
        </authorList>
    </citation>
    <scope>NUCLEOTIDE SEQUENCE [LARGE SCALE GENOMIC DNA]</scope>
    <source>
        <strain evidence="11 12">BLCC-F154</strain>
    </source>
</reference>
<keyword evidence="12" id="KW-1185">Reference proteome</keyword>
<gene>
    <name evidence="9 11" type="primary">secF</name>
    <name evidence="11" type="ORF">ACE1B6_04115</name>
</gene>
<keyword evidence="6 9" id="KW-1133">Transmembrane helix</keyword>
<feature type="transmembrane region" description="Helical" evidence="9">
    <location>
        <begin position="199"/>
        <end position="220"/>
    </location>
</feature>
<keyword evidence="5 9" id="KW-0653">Protein transport</keyword>
<keyword evidence="8 9" id="KW-0472">Membrane</keyword>
<evidence type="ECO:0000256" key="8">
    <source>
        <dbReference type="ARBA" id="ARBA00023136"/>
    </source>
</evidence>
<comment type="similarity">
    <text evidence="9">Belongs to the SecD/SecF family. SecF subfamily.</text>
</comment>
<dbReference type="Gene3D" id="1.20.1640.10">
    <property type="entry name" value="Multidrug efflux transporter AcrB transmembrane domain"/>
    <property type="match status" value="1"/>
</dbReference>
<keyword evidence="4 9" id="KW-0812">Transmembrane</keyword>
<dbReference type="Pfam" id="PF02355">
    <property type="entry name" value="SecD_SecF_C"/>
    <property type="match status" value="1"/>
</dbReference>
<evidence type="ECO:0000313" key="12">
    <source>
        <dbReference type="Proteomes" id="UP001576776"/>
    </source>
</evidence>
<evidence type="ECO:0000256" key="9">
    <source>
        <dbReference type="HAMAP-Rule" id="MF_01464"/>
    </source>
</evidence>
<comment type="function">
    <text evidence="9">Probably participates in protein translocation into and across both the cytoplasmic and thylakoid membranes in cyanobacterial cells.</text>
</comment>
<organism evidence="11 12">
    <name type="scientific">Floridaenema fluviatile BLCC-F154</name>
    <dbReference type="NCBI Taxonomy" id="3153640"/>
    <lineage>
        <taxon>Bacteria</taxon>
        <taxon>Bacillati</taxon>
        <taxon>Cyanobacteriota</taxon>
        <taxon>Cyanophyceae</taxon>
        <taxon>Oscillatoriophycideae</taxon>
        <taxon>Aerosakkonematales</taxon>
        <taxon>Aerosakkonemataceae</taxon>
        <taxon>Floridanema</taxon>
        <taxon>Floridanema fluviatile</taxon>
    </lineage>
</organism>
<evidence type="ECO:0000256" key="1">
    <source>
        <dbReference type="ARBA" id="ARBA00004651"/>
    </source>
</evidence>
<dbReference type="PANTHER" id="PTHR30081:SF8">
    <property type="entry name" value="PROTEIN TRANSLOCASE SUBUNIT SECF"/>
    <property type="match status" value="1"/>
</dbReference>
<dbReference type="EMBL" id="JBHFNS010000018">
    <property type="protein sequence ID" value="MFB2934441.1"/>
    <property type="molecule type" value="Genomic_DNA"/>
</dbReference>
<evidence type="ECO:0000256" key="3">
    <source>
        <dbReference type="ARBA" id="ARBA00022475"/>
    </source>
</evidence>
<keyword evidence="3 9" id="KW-1003">Cell membrane</keyword>
<dbReference type="InterPro" id="IPR005665">
    <property type="entry name" value="SecF_bac"/>
</dbReference>
<dbReference type="InterPro" id="IPR022813">
    <property type="entry name" value="SecD/SecF_arch_bac"/>
</dbReference>
<dbReference type="PANTHER" id="PTHR30081">
    <property type="entry name" value="PROTEIN-EXPORT MEMBRANE PROTEIN SEC"/>
    <property type="match status" value="1"/>
</dbReference>
<dbReference type="InterPro" id="IPR048634">
    <property type="entry name" value="SecD_SecF_C"/>
</dbReference>
<feature type="transmembrane region" description="Helical" evidence="9">
    <location>
        <begin position="274"/>
        <end position="301"/>
    </location>
</feature>
<dbReference type="NCBIfam" id="TIGR00916">
    <property type="entry name" value="2A0604s01"/>
    <property type="match status" value="1"/>
</dbReference>
<keyword evidence="2 9" id="KW-0813">Transport</keyword>
<comment type="function">
    <text evidence="9">Part of the Sec protein translocase complex. Interacts with the SecYEG preprotein conducting channel. SecDF uses the proton motive force (PMF) to complete protein translocation after the ATP-dependent function of SecA.</text>
</comment>
<evidence type="ECO:0000256" key="4">
    <source>
        <dbReference type="ARBA" id="ARBA00022692"/>
    </source>
</evidence>
<feature type="transmembrane region" description="Helical" evidence="9">
    <location>
        <begin position="168"/>
        <end position="193"/>
    </location>
</feature>
<dbReference type="InterPro" id="IPR022645">
    <property type="entry name" value="SecD/SecF_bac"/>
</dbReference>
<feature type="transmembrane region" description="Helical" evidence="9">
    <location>
        <begin position="140"/>
        <end position="161"/>
    </location>
</feature>
<dbReference type="InterPro" id="IPR022646">
    <property type="entry name" value="SecD/SecF_CS"/>
</dbReference>
<evidence type="ECO:0000313" key="11">
    <source>
        <dbReference type="EMBL" id="MFB2934441.1"/>
    </source>
</evidence>
<dbReference type="Proteomes" id="UP001576776">
    <property type="component" value="Unassembled WGS sequence"/>
</dbReference>
<evidence type="ECO:0000256" key="5">
    <source>
        <dbReference type="ARBA" id="ARBA00022927"/>
    </source>
</evidence>